<evidence type="ECO:0000313" key="4">
    <source>
        <dbReference type="EMBL" id="MEM0575939.1"/>
    </source>
</evidence>
<dbReference type="InterPro" id="IPR015943">
    <property type="entry name" value="WD40/YVTN_repeat-like_dom_sf"/>
</dbReference>
<accession>A0ABU9NKU9</accession>
<evidence type="ECO:0000256" key="2">
    <source>
        <dbReference type="SAM" id="SignalP"/>
    </source>
</evidence>
<sequence>MRKFYFILLFVAFCLETNAQYTWTSIPNIPGLDYDITDVEVIDANTLYVASSYYQSYPRARLHFSNDGGQTWTEKYNTSTTYPNGVGVTFKVSFINQNIGFFIMSKTSYKIFGKTTDGGATWTTKTLNFCGSCGDNMYDLFFKDANNGVVITNVGIMYTNNGGDSWSLSNSSDKPVNMKINRATGLGYAVKSGSTVSAVRTSDYGLTWDTVLTLPVNGSVSRYFNDADSGVFVGIYDYGNSGFPSGTEGAIYRTPIGSGVSQRLYQNVLEYTAVGVLDNSTMFLYNRQNNKVYDVYNYRNVNPAPTFVENFTAPEAINQFVMKDGYGYAYTFNKLIYKLNNANLGVDDNVFSPDDLVVSSDENGFTVGINNAYFGKVETTLFDINGKLIKKTEVNKNAMNFFYTIECAEESKGVYILKTTMGNEVITKKGVK</sequence>
<dbReference type="Gene3D" id="2.130.10.10">
    <property type="entry name" value="YVTN repeat-like/Quinoprotein amine dehydrogenase"/>
    <property type="match status" value="1"/>
</dbReference>
<dbReference type="Proteomes" id="UP001468798">
    <property type="component" value="Unassembled WGS sequence"/>
</dbReference>
<dbReference type="InterPro" id="IPR026444">
    <property type="entry name" value="Secre_tail"/>
</dbReference>
<proteinExistence type="predicted"/>
<dbReference type="NCBIfam" id="TIGR04183">
    <property type="entry name" value="Por_Secre_tail"/>
    <property type="match status" value="1"/>
</dbReference>
<gene>
    <name evidence="4" type="ORF">WFZ86_05465</name>
</gene>
<name>A0ABU9NKU9_9FLAO</name>
<feature type="signal peptide" evidence="2">
    <location>
        <begin position="1"/>
        <end position="19"/>
    </location>
</feature>
<reference evidence="4 5" key="1">
    <citation type="submission" date="2024-03" db="EMBL/GenBank/DDBJ databases">
        <title>Two novel species of the genus Flavobacterium exhibiting potentially degradation of complex polysaccharides.</title>
        <authorList>
            <person name="Lian X."/>
        </authorList>
    </citation>
    <scope>NUCLEOTIDE SEQUENCE [LARGE SCALE GENOMIC DNA]</scope>
    <source>
        <strain evidence="4 5">N6</strain>
    </source>
</reference>
<evidence type="ECO:0000259" key="3">
    <source>
        <dbReference type="Pfam" id="PF14870"/>
    </source>
</evidence>
<feature type="chain" id="PRO_5047142667" evidence="2">
    <location>
        <begin position="20"/>
        <end position="432"/>
    </location>
</feature>
<keyword evidence="5" id="KW-1185">Reference proteome</keyword>
<dbReference type="EMBL" id="JBCGDP010000004">
    <property type="protein sequence ID" value="MEM0575939.1"/>
    <property type="molecule type" value="Genomic_DNA"/>
</dbReference>
<dbReference type="RefSeq" id="WP_342690998.1">
    <property type="nucleotide sequence ID" value="NZ_JBCGDP010000004.1"/>
</dbReference>
<feature type="domain" description="Photosynthesis system II assembly factor Ycf48/Hcf136-like" evidence="3">
    <location>
        <begin position="90"/>
        <end position="240"/>
    </location>
</feature>
<protein>
    <submittedName>
        <fullName evidence="4">YCF48-related protein</fullName>
    </submittedName>
</protein>
<organism evidence="4 5">
    <name type="scientific">Flavobacterium polysaccharolyticum</name>
    <dbReference type="NCBI Taxonomy" id="3133148"/>
    <lineage>
        <taxon>Bacteria</taxon>
        <taxon>Pseudomonadati</taxon>
        <taxon>Bacteroidota</taxon>
        <taxon>Flavobacteriia</taxon>
        <taxon>Flavobacteriales</taxon>
        <taxon>Flavobacteriaceae</taxon>
        <taxon>Flavobacterium</taxon>
    </lineage>
</organism>
<dbReference type="Pfam" id="PF14870">
    <property type="entry name" value="PSII_BNR"/>
    <property type="match status" value="1"/>
</dbReference>
<evidence type="ECO:0000256" key="1">
    <source>
        <dbReference type="ARBA" id="ARBA00022729"/>
    </source>
</evidence>
<keyword evidence="1 2" id="KW-0732">Signal</keyword>
<comment type="caution">
    <text evidence="4">The sequence shown here is derived from an EMBL/GenBank/DDBJ whole genome shotgun (WGS) entry which is preliminary data.</text>
</comment>
<dbReference type="InterPro" id="IPR028203">
    <property type="entry name" value="PSII_CF48-like_dom"/>
</dbReference>
<dbReference type="SUPFAM" id="SSF110296">
    <property type="entry name" value="Oligoxyloglucan reducing end-specific cellobiohydrolase"/>
    <property type="match status" value="1"/>
</dbReference>
<evidence type="ECO:0000313" key="5">
    <source>
        <dbReference type="Proteomes" id="UP001468798"/>
    </source>
</evidence>